<sequence length="144" mass="16696">MKAQYYTLPLRLGDLITKNDHRVCNLKQSVAQHIHLIITTSYGEMPTDEDFGCGIWEHDFDNLTSSHKIKELIRDSLLQSVERYEPRIQQVKIDLKISQDEIIGNGCRVKKKVTIKISGLLAATNERFVYEDSFFMGPYDYQNL</sequence>
<dbReference type="Proteomes" id="UP000192333">
    <property type="component" value="Chromosome I"/>
</dbReference>
<dbReference type="SUPFAM" id="SSF160719">
    <property type="entry name" value="gpW/gp25-like"/>
    <property type="match status" value="1"/>
</dbReference>
<keyword evidence="3" id="KW-1185">Reference proteome</keyword>
<evidence type="ECO:0000259" key="1">
    <source>
        <dbReference type="Pfam" id="PF04965"/>
    </source>
</evidence>
<dbReference type="RefSeq" id="WP_084120962.1">
    <property type="nucleotide sequence ID" value="NZ_LT838813.1"/>
</dbReference>
<protein>
    <submittedName>
        <fullName evidence="2">Phage baseplate assembly protein W</fullName>
    </submittedName>
</protein>
<organism evidence="2 3">
    <name type="scientific">Aquiflexum balticum DSM 16537</name>
    <dbReference type="NCBI Taxonomy" id="758820"/>
    <lineage>
        <taxon>Bacteria</taxon>
        <taxon>Pseudomonadati</taxon>
        <taxon>Bacteroidota</taxon>
        <taxon>Cytophagia</taxon>
        <taxon>Cytophagales</taxon>
        <taxon>Cyclobacteriaceae</taxon>
        <taxon>Aquiflexum</taxon>
    </lineage>
</organism>
<dbReference type="AlphaFoldDB" id="A0A1W2H5F5"/>
<reference evidence="3" key="1">
    <citation type="submission" date="2017-04" db="EMBL/GenBank/DDBJ databases">
        <authorList>
            <person name="Varghese N."/>
            <person name="Submissions S."/>
        </authorList>
    </citation>
    <scope>NUCLEOTIDE SEQUENCE [LARGE SCALE GENOMIC DNA]</scope>
    <source>
        <strain evidence="3">DSM 16537</strain>
    </source>
</reference>
<dbReference type="STRING" id="758820.SAMN00777080_2746"/>
<evidence type="ECO:0000313" key="3">
    <source>
        <dbReference type="Proteomes" id="UP000192333"/>
    </source>
</evidence>
<dbReference type="Gene3D" id="3.10.450.40">
    <property type="match status" value="1"/>
</dbReference>
<name>A0A1W2H5F5_9BACT</name>
<dbReference type="OrthoDB" id="1161413at2"/>
<accession>A0A1W2H5F5</accession>
<proteinExistence type="predicted"/>
<gene>
    <name evidence="2" type="ORF">SAMN00777080_2746</name>
</gene>
<evidence type="ECO:0000313" key="2">
    <source>
        <dbReference type="EMBL" id="SMD44131.1"/>
    </source>
</evidence>
<dbReference type="InterPro" id="IPR007048">
    <property type="entry name" value="IraD/Gp25-like"/>
</dbReference>
<dbReference type="Pfam" id="PF04965">
    <property type="entry name" value="GPW_gp25"/>
    <property type="match status" value="1"/>
</dbReference>
<dbReference type="EMBL" id="LT838813">
    <property type="protein sequence ID" value="SMD44131.1"/>
    <property type="molecule type" value="Genomic_DNA"/>
</dbReference>
<feature type="domain" description="IraD/Gp25-like" evidence="1">
    <location>
        <begin position="26"/>
        <end position="125"/>
    </location>
</feature>